<keyword evidence="2" id="KW-1133">Transmembrane helix</keyword>
<keyword evidence="2" id="KW-0472">Membrane</keyword>
<dbReference type="RefSeq" id="WP_341425366.1">
    <property type="nucleotide sequence ID" value="NZ_JBBUTG010000004.1"/>
</dbReference>
<feature type="transmembrane region" description="Helical" evidence="2">
    <location>
        <begin position="84"/>
        <end position="103"/>
    </location>
</feature>
<keyword evidence="1" id="KW-0175">Coiled coil</keyword>
<protein>
    <submittedName>
        <fullName evidence="3">Uncharacterized protein</fullName>
    </submittedName>
</protein>
<proteinExistence type="predicted"/>
<organism evidence="3 4">
    <name type="scientific">Ideonella lacteola</name>
    <dbReference type="NCBI Taxonomy" id="2984193"/>
    <lineage>
        <taxon>Bacteria</taxon>
        <taxon>Pseudomonadati</taxon>
        <taxon>Pseudomonadota</taxon>
        <taxon>Betaproteobacteria</taxon>
        <taxon>Burkholderiales</taxon>
        <taxon>Sphaerotilaceae</taxon>
        <taxon>Ideonella</taxon>
    </lineage>
</organism>
<dbReference type="EMBL" id="JBBUTG010000004">
    <property type="protein sequence ID" value="MEK8031001.1"/>
    <property type="molecule type" value="Genomic_DNA"/>
</dbReference>
<name>A0ABU9BM19_9BURK</name>
<feature type="coiled-coil region" evidence="1">
    <location>
        <begin position="45"/>
        <end position="75"/>
    </location>
</feature>
<sequence>MNTDPSQDDTLGPNEAVLDAALDRTLARVWQPPAVPVGFQDRLRAALADEAALDLARQRRELEAERQEQLAALQRGYVRMKRDVLALALAVAFTAGAVMHWAMPWLRDAAGVDLDRWSPMLALLGGLLVAGAAWVQRFGWPVLPITRRWLRT</sequence>
<evidence type="ECO:0000313" key="4">
    <source>
        <dbReference type="Proteomes" id="UP001371218"/>
    </source>
</evidence>
<reference evidence="3 4" key="1">
    <citation type="submission" date="2024-04" db="EMBL/GenBank/DDBJ databases">
        <title>Novel species of the genus Ideonella isolated from streams.</title>
        <authorList>
            <person name="Lu H."/>
        </authorList>
    </citation>
    <scope>NUCLEOTIDE SEQUENCE [LARGE SCALE GENOMIC DNA]</scope>
    <source>
        <strain evidence="3 4">DXS29W</strain>
    </source>
</reference>
<dbReference type="Proteomes" id="UP001371218">
    <property type="component" value="Unassembled WGS sequence"/>
</dbReference>
<accession>A0ABU9BM19</accession>
<feature type="transmembrane region" description="Helical" evidence="2">
    <location>
        <begin position="123"/>
        <end position="143"/>
    </location>
</feature>
<evidence type="ECO:0000313" key="3">
    <source>
        <dbReference type="EMBL" id="MEK8031001.1"/>
    </source>
</evidence>
<keyword evidence="4" id="KW-1185">Reference proteome</keyword>
<comment type="caution">
    <text evidence="3">The sequence shown here is derived from an EMBL/GenBank/DDBJ whole genome shotgun (WGS) entry which is preliminary data.</text>
</comment>
<evidence type="ECO:0000256" key="2">
    <source>
        <dbReference type="SAM" id="Phobius"/>
    </source>
</evidence>
<evidence type="ECO:0000256" key="1">
    <source>
        <dbReference type="SAM" id="Coils"/>
    </source>
</evidence>
<keyword evidence="2" id="KW-0812">Transmembrane</keyword>
<gene>
    <name evidence="3" type="ORF">AACH06_09260</name>
</gene>